<reference evidence="2 3" key="1">
    <citation type="journal article" date="2017" name="Water Res.">
        <title>Discovery and metagenomic analysis of an anammox bacterial enrichment related to Candidatus "Brocadia caroliniensis" in a full-scale glycerol-fed nitritation-denitritation separate centrate treatment process.</title>
        <authorList>
            <person name="Park H."/>
            <person name="Brotto A.C."/>
            <person name="van Loosdrecht M.C."/>
            <person name="Chandran K."/>
        </authorList>
    </citation>
    <scope>NUCLEOTIDE SEQUENCE [LARGE SCALE GENOMIC DNA]</scope>
    <source>
        <strain evidence="2">26THWARD</strain>
    </source>
</reference>
<gene>
    <name evidence="2" type="ORF">AYP45_03795</name>
</gene>
<accession>A0A1V4AW29</accession>
<evidence type="ECO:0000259" key="1">
    <source>
        <dbReference type="Pfam" id="PF01345"/>
    </source>
</evidence>
<dbReference type="InterPro" id="IPR013783">
    <property type="entry name" value="Ig-like_fold"/>
</dbReference>
<sequence length="451" mass="48302">MLSLSKKNAPQEIQVGKPFDYIIKVTNITDEKLQDVEITETFSHKYKIRNSLPKFQKGSGEGTVKWVVGDLDPHAMKEIRVNGIALETGEMPFCTDVTYNLPPLCLIANVVEPKLTITKRAPAEVLLCDTIPIALVVSNTGTGVARNIQVRESLPEGLKTMDGKSDVVQGIDMLRAGESREIAFTAKANRTGKFNNIATVEAEGGLQAESNSTTTLVKQPVLTITKKAPERIYTGRDITYTIGVSNTGDGPAASAILEDTIPGNATLVNASQGGTLSGSTVTWNFGTLLPRDSRKVSVTLQGRGLGKVTNTATVKAECASPASATAITDVIGVAAILLEVVDITDPIEVGGNETYEITVTNQGSDYSTNIRINCVLEDTMQYISSDGPTKGTSIGKNVTFESLVSLAPKATATWKVVVKALSPGDVRFKVEMIEDCLKRPVVETEATNFYE</sequence>
<dbReference type="EMBL" id="AYTS01000035">
    <property type="protein sequence ID" value="OOP57291.1"/>
    <property type="molecule type" value="Genomic_DNA"/>
</dbReference>
<comment type="caution">
    <text evidence="2">The sequence shown here is derived from an EMBL/GenBank/DDBJ whole genome shotgun (WGS) entry which is preliminary data.</text>
</comment>
<dbReference type="AlphaFoldDB" id="A0A1V4AW29"/>
<dbReference type="InterPro" id="IPR001434">
    <property type="entry name" value="OmcB-like_DUF11"/>
</dbReference>
<protein>
    <recommendedName>
        <fullName evidence="1">DUF11 domain-containing protein</fullName>
    </recommendedName>
</protein>
<dbReference type="NCBIfam" id="TIGR01451">
    <property type="entry name" value="B_ant_repeat"/>
    <property type="match status" value="2"/>
</dbReference>
<feature type="domain" description="DUF11" evidence="1">
    <location>
        <begin position="2"/>
        <end position="90"/>
    </location>
</feature>
<organism evidence="2 3">
    <name type="scientific">Candidatus Brocadia carolinensis</name>
    <dbReference type="NCBI Taxonomy" id="1004156"/>
    <lineage>
        <taxon>Bacteria</taxon>
        <taxon>Pseudomonadati</taxon>
        <taxon>Planctomycetota</taxon>
        <taxon>Candidatus Brocadiia</taxon>
        <taxon>Candidatus Brocadiales</taxon>
        <taxon>Candidatus Brocadiaceae</taxon>
        <taxon>Candidatus Brocadia</taxon>
    </lineage>
</organism>
<dbReference type="Proteomes" id="UP000189681">
    <property type="component" value="Unassembled WGS sequence"/>
</dbReference>
<dbReference type="Pfam" id="PF01345">
    <property type="entry name" value="DUF11"/>
    <property type="match status" value="4"/>
</dbReference>
<evidence type="ECO:0000313" key="3">
    <source>
        <dbReference type="Proteomes" id="UP000189681"/>
    </source>
</evidence>
<dbReference type="PANTHER" id="PTHR34819:SF3">
    <property type="entry name" value="CELL SURFACE PROTEIN"/>
    <property type="match status" value="1"/>
</dbReference>
<evidence type="ECO:0000313" key="2">
    <source>
        <dbReference type="EMBL" id="OOP57291.1"/>
    </source>
</evidence>
<feature type="domain" description="DUF11" evidence="1">
    <location>
        <begin position="115"/>
        <end position="204"/>
    </location>
</feature>
<dbReference type="InterPro" id="IPR047589">
    <property type="entry name" value="DUF11_rpt"/>
</dbReference>
<dbReference type="STRING" id="1004156.AYP45_03795"/>
<proteinExistence type="predicted"/>
<feature type="domain" description="DUF11" evidence="1">
    <location>
        <begin position="222"/>
        <end position="317"/>
    </location>
</feature>
<feature type="domain" description="DUF11" evidence="1">
    <location>
        <begin position="345"/>
        <end position="429"/>
    </location>
</feature>
<name>A0A1V4AW29_9BACT</name>
<dbReference type="PANTHER" id="PTHR34819">
    <property type="entry name" value="LARGE CYSTEINE-RICH PERIPLASMIC PROTEIN OMCB"/>
    <property type="match status" value="1"/>
</dbReference>
<dbReference type="Gene3D" id="2.60.40.10">
    <property type="entry name" value="Immunoglobulins"/>
    <property type="match status" value="3"/>
</dbReference>
<dbReference type="InterPro" id="IPR051172">
    <property type="entry name" value="Chlamydia_OmcB"/>
</dbReference>